<sequence>MNLHGQVCVITGAARGIGLATAQLLVTRGAKVVLVDQDFAALTEASTRLPETQVLAVVANIARGDDVTRIVTETTVHFGDIQVWINNAGLARHRWIQDYTKGEIDLMLDVNLKGTILGSQAALRAMMPQRRGHIVNVISTASLRGIPSETVYCAAKWGVRGFTQGLAEEAAAHRIRVTALLPGGVDTAFWDEASERDAPKQLFLQPHHIADGIVRCLEMDDFCVPRELVLRSLDDSDFSVKPE</sequence>
<dbReference type="GO" id="GO:0048038">
    <property type="term" value="F:quinone binding"/>
    <property type="evidence" value="ECO:0007669"/>
    <property type="project" value="TreeGrafter"/>
</dbReference>
<dbReference type="OrthoDB" id="9775296at2"/>
<comment type="similarity">
    <text evidence="1 3">Belongs to the short-chain dehydrogenases/reductases (SDR) family.</text>
</comment>
<keyword evidence="2" id="KW-0560">Oxidoreductase</keyword>
<dbReference type="PANTHER" id="PTHR42760">
    <property type="entry name" value="SHORT-CHAIN DEHYDROGENASES/REDUCTASES FAMILY MEMBER"/>
    <property type="match status" value="1"/>
</dbReference>
<dbReference type="AlphaFoldDB" id="A0A1T4YHK3"/>
<proteinExistence type="inferred from homology"/>
<dbReference type="EMBL" id="FUYE01000011">
    <property type="protein sequence ID" value="SKB01140.1"/>
    <property type="molecule type" value="Genomic_DNA"/>
</dbReference>
<dbReference type="PROSITE" id="PS00061">
    <property type="entry name" value="ADH_SHORT"/>
    <property type="match status" value="1"/>
</dbReference>
<dbReference type="InterPro" id="IPR002347">
    <property type="entry name" value="SDR_fam"/>
</dbReference>
<name>A0A1T4YHK3_9BACT</name>
<evidence type="ECO:0000313" key="5">
    <source>
        <dbReference type="Proteomes" id="UP000190774"/>
    </source>
</evidence>
<dbReference type="Gene3D" id="3.40.50.720">
    <property type="entry name" value="NAD(P)-binding Rossmann-like Domain"/>
    <property type="match status" value="1"/>
</dbReference>
<keyword evidence="5" id="KW-1185">Reference proteome</keyword>
<dbReference type="SUPFAM" id="SSF51735">
    <property type="entry name" value="NAD(P)-binding Rossmann-fold domains"/>
    <property type="match status" value="1"/>
</dbReference>
<dbReference type="GO" id="GO:0016616">
    <property type="term" value="F:oxidoreductase activity, acting on the CH-OH group of donors, NAD or NADP as acceptor"/>
    <property type="evidence" value="ECO:0007669"/>
    <property type="project" value="TreeGrafter"/>
</dbReference>
<protein>
    <submittedName>
        <fullName evidence="4">NADP-dependent 3-hydroxy acid dehydrogenase YdfG</fullName>
    </submittedName>
</protein>
<dbReference type="STRING" id="48467.SAMN02745166_03318"/>
<dbReference type="PRINTS" id="PR00081">
    <property type="entry name" value="GDHRDH"/>
</dbReference>
<dbReference type="CDD" id="cd05233">
    <property type="entry name" value="SDR_c"/>
    <property type="match status" value="1"/>
</dbReference>
<dbReference type="GO" id="GO:0006633">
    <property type="term" value="P:fatty acid biosynthetic process"/>
    <property type="evidence" value="ECO:0007669"/>
    <property type="project" value="TreeGrafter"/>
</dbReference>
<dbReference type="PRINTS" id="PR00080">
    <property type="entry name" value="SDRFAMILY"/>
</dbReference>
<dbReference type="Pfam" id="PF00106">
    <property type="entry name" value="adh_short"/>
    <property type="match status" value="1"/>
</dbReference>
<evidence type="ECO:0000256" key="1">
    <source>
        <dbReference type="ARBA" id="ARBA00006484"/>
    </source>
</evidence>
<dbReference type="Proteomes" id="UP000190774">
    <property type="component" value="Unassembled WGS sequence"/>
</dbReference>
<dbReference type="FunFam" id="3.40.50.720:FF:000084">
    <property type="entry name" value="Short-chain dehydrogenase reductase"/>
    <property type="match status" value="1"/>
</dbReference>
<organism evidence="4 5">
    <name type="scientific">Prosthecobacter debontii</name>
    <dbReference type="NCBI Taxonomy" id="48467"/>
    <lineage>
        <taxon>Bacteria</taxon>
        <taxon>Pseudomonadati</taxon>
        <taxon>Verrucomicrobiota</taxon>
        <taxon>Verrucomicrobiia</taxon>
        <taxon>Verrucomicrobiales</taxon>
        <taxon>Verrucomicrobiaceae</taxon>
        <taxon>Prosthecobacter</taxon>
    </lineage>
</organism>
<dbReference type="RefSeq" id="WP_078814502.1">
    <property type="nucleotide sequence ID" value="NZ_FUYE01000011.1"/>
</dbReference>
<dbReference type="InterPro" id="IPR036291">
    <property type="entry name" value="NAD(P)-bd_dom_sf"/>
</dbReference>
<gene>
    <name evidence="4" type="ORF">SAMN02745166_03318</name>
</gene>
<dbReference type="PANTHER" id="PTHR42760:SF133">
    <property type="entry name" value="3-OXOACYL-[ACYL-CARRIER-PROTEIN] REDUCTASE"/>
    <property type="match status" value="1"/>
</dbReference>
<evidence type="ECO:0000256" key="2">
    <source>
        <dbReference type="ARBA" id="ARBA00023002"/>
    </source>
</evidence>
<accession>A0A1T4YHK3</accession>
<evidence type="ECO:0000313" key="4">
    <source>
        <dbReference type="EMBL" id="SKB01140.1"/>
    </source>
</evidence>
<evidence type="ECO:0000256" key="3">
    <source>
        <dbReference type="RuleBase" id="RU000363"/>
    </source>
</evidence>
<dbReference type="InterPro" id="IPR020904">
    <property type="entry name" value="Sc_DH/Rdtase_CS"/>
</dbReference>
<reference evidence="5" key="1">
    <citation type="submission" date="2017-02" db="EMBL/GenBank/DDBJ databases">
        <authorList>
            <person name="Varghese N."/>
            <person name="Submissions S."/>
        </authorList>
    </citation>
    <scope>NUCLEOTIDE SEQUENCE [LARGE SCALE GENOMIC DNA]</scope>
    <source>
        <strain evidence="5">ATCC 700200</strain>
    </source>
</reference>